<dbReference type="RefSeq" id="WP_062769837.1">
    <property type="nucleotide sequence ID" value="NZ_CP121027.1"/>
</dbReference>
<protein>
    <recommendedName>
        <fullName evidence="9">TRAP transporter small permease protein</fullName>
    </recommendedName>
</protein>
<dbReference type="EMBL" id="LPZR01000218">
    <property type="protein sequence ID" value="KYO49725.1"/>
    <property type="molecule type" value="Genomic_DNA"/>
</dbReference>
<dbReference type="InterPro" id="IPR007387">
    <property type="entry name" value="TRAP_DctQ"/>
</dbReference>
<keyword evidence="7 9" id="KW-0472">Membrane</keyword>
<gene>
    <name evidence="11" type="ORF">AUP44_16305</name>
</gene>
<evidence type="ECO:0000256" key="3">
    <source>
        <dbReference type="ARBA" id="ARBA00022475"/>
    </source>
</evidence>
<evidence type="ECO:0000256" key="6">
    <source>
        <dbReference type="ARBA" id="ARBA00022989"/>
    </source>
</evidence>
<dbReference type="GO" id="GO:0005886">
    <property type="term" value="C:plasma membrane"/>
    <property type="evidence" value="ECO:0007669"/>
    <property type="project" value="UniProtKB-SubCell"/>
</dbReference>
<keyword evidence="4 9" id="KW-0997">Cell inner membrane</keyword>
<feature type="domain" description="Tripartite ATP-independent periplasmic transporters DctQ component" evidence="10">
    <location>
        <begin position="28"/>
        <end position="158"/>
    </location>
</feature>
<reference evidence="11 12" key="1">
    <citation type="submission" date="2015-12" db="EMBL/GenBank/DDBJ databases">
        <title>Genome sequence of Tistrella mobilis MCCC 1A02139.</title>
        <authorList>
            <person name="Lu L."/>
            <person name="Lai Q."/>
            <person name="Shao Z."/>
            <person name="Qian P."/>
        </authorList>
    </citation>
    <scope>NUCLEOTIDE SEQUENCE [LARGE SCALE GENOMIC DNA]</scope>
    <source>
        <strain evidence="11 12">MCCC 1A02139</strain>
    </source>
</reference>
<name>A0A162JRI5_9PROT</name>
<dbReference type="GO" id="GO:0022857">
    <property type="term" value="F:transmembrane transporter activity"/>
    <property type="evidence" value="ECO:0007669"/>
    <property type="project" value="UniProtKB-UniRule"/>
</dbReference>
<comment type="function">
    <text evidence="9">Part of the tripartite ATP-independent periplasmic (TRAP) transport system.</text>
</comment>
<dbReference type="InterPro" id="IPR055348">
    <property type="entry name" value="DctQ"/>
</dbReference>
<feature type="transmembrane region" description="Helical" evidence="9">
    <location>
        <begin position="46"/>
        <end position="69"/>
    </location>
</feature>
<evidence type="ECO:0000256" key="2">
    <source>
        <dbReference type="ARBA" id="ARBA00022448"/>
    </source>
</evidence>
<dbReference type="Proteomes" id="UP000075787">
    <property type="component" value="Unassembled WGS sequence"/>
</dbReference>
<accession>A0A162JRI5</accession>
<evidence type="ECO:0000256" key="7">
    <source>
        <dbReference type="ARBA" id="ARBA00023136"/>
    </source>
</evidence>
<feature type="transmembrane region" description="Helical" evidence="9">
    <location>
        <begin position="90"/>
        <end position="112"/>
    </location>
</feature>
<keyword evidence="2 9" id="KW-0813">Transport</keyword>
<sequence>MTLDRLDGLNVACTRLIALAGLAALLIIAIATLADVGARWLADAPIAGVYDLSTLFIAVAMAACFPAAIASRQNIKVTFLADRLPRRAQLACDLFAEIMTLVFFTLLAWQLVVYTQELIDSGETSFILEVEIAPWWVAATALFMLCVPVQLVVVATALRDLATGDTARLAAHQGEV</sequence>
<feature type="transmembrane region" description="Helical" evidence="9">
    <location>
        <begin position="12"/>
        <end position="34"/>
    </location>
</feature>
<keyword evidence="3" id="KW-1003">Cell membrane</keyword>
<organism evidence="11 12">
    <name type="scientific">Tistrella mobilis</name>
    <dbReference type="NCBI Taxonomy" id="171437"/>
    <lineage>
        <taxon>Bacteria</taxon>
        <taxon>Pseudomonadati</taxon>
        <taxon>Pseudomonadota</taxon>
        <taxon>Alphaproteobacteria</taxon>
        <taxon>Geminicoccales</taxon>
        <taxon>Geminicoccaceae</taxon>
        <taxon>Tistrella</taxon>
    </lineage>
</organism>
<proteinExistence type="inferred from homology"/>
<evidence type="ECO:0000256" key="9">
    <source>
        <dbReference type="RuleBase" id="RU369079"/>
    </source>
</evidence>
<evidence type="ECO:0000256" key="1">
    <source>
        <dbReference type="ARBA" id="ARBA00004429"/>
    </source>
</evidence>
<evidence type="ECO:0000256" key="4">
    <source>
        <dbReference type="ARBA" id="ARBA00022519"/>
    </source>
</evidence>
<keyword evidence="5 9" id="KW-0812">Transmembrane</keyword>
<comment type="caution">
    <text evidence="11">The sequence shown here is derived from an EMBL/GenBank/DDBJ whole genome shotgun (WGS) entry which is preliminary data.</text>
</comment>
<keyword evidence="6 9" id="KW-1133">Transmembrane helix</keyword>
<comment type="similarity">
    <text evidence="8 9">Belongs to the TRAP transporter small permease family.</text>
</comment>
<dbReference type="OrthoDB" id="8456618at2"/>
<comment type="subunit">
    <text evidence="9">The complex comprises the extracytoplasmic solute receptor protein and the two transmembrane proteins.</text>
</comment>
<comment type="subcellular location">
    <subcellularLocation>
        <location evidence="1 9">Cell inner membrane</location>
        <topology evidence="1 9">Multi-pass membrane protein</topology>
    </subcellularLocation>
</comment>
<dbReference type="PANTHER" id="PTHR35011:SF10">
    <property type="entry name" value="TRAP TRANSPORTER SMALL PERMEASE PROTEIN"/>
    <property type="match status" value="1"/>
</dbReference>
<evidence type="ECO:0000259" key="10">
    <source>
        <dbReference type="Pfam" id="PF04290"/>
    </source>
</evidence>
<dbReference type="GO" id="GO:0015740">
    <property type="term" value="P:C4-dicarboxylate transport"/>
    <property type="evidence" value="ECO:0007669"/>
    <property type="project" value="TreeGrafter"/>
</dbReference>
<evidence type="ECO:0000313" key="12">
    <source>
        <dbReference type="Proteomes" id="UP000075787"/>
    </source>
</evidence>
<evidence type="ECO:0000256" key="8">
    <source>
        <dbReference type="ARBA" id="ARBA00038436"/>
    </source>
</evidence>
<dbReference type="PANTHER" id="PTHR35011">
    <property type="entry name" value="2,3-DIKETO-L-GULONATE TRAP TRANSPORTER SMALL PERMEASE PROTEIN YIAM"/>
    <property type="match status" value="1"/>
</dbReference>
<dbReference type="GeneID" id="97241331"/>
<feature type="transmembrane region" description="Helical" evidence="9">
    <location>
        <begin position="132"/>
        <end position="158"/>
    </location>
</feature>
<evidence type="ECO:0000313" key="11">
    <source>
        <dbReference type="EMBL" id="KYO49725.1"/>
    </source>
</evidence>
<evidence type="ECO:0000256" key="5">
    <source>
        <dbReference type="ARBA" id="ARBA00022692"/>
    </source>
</evidence>
<dbReference type="Pfam" id="PF04290">
    <property type="entry name" value="DctQ"/>
    <property type="match status" value="1"/>
</dbReference>
<dbReference type="AlphaFoldDB" id="A0A162JRI5"/>